<gene>
    <name evidence="2" type="ORF">BDA99DRAFT_20706</name>
</gene>
<sequence>MDHQFMDLPNKKPLYHSEIMATPSPPIYSCYCSCAFNRDNHTLLYTKLQNSESNCQLYRQAYIRCSKELEQLREPISLLEQHVYQQSTTNHGSTTSTHTTHTTEQITKNSIPPSIFPSPLESPPQISTYNQYRHLNHTESITSSISKSTSALSSSTSINSEIHPPTDEGVNEMDDQT</sequence>
<keyword evidence="3" id="KW-1185">Reference proteome</keyword>
<reference evidence="2" key="2">
    <citation type="submission" date="2023-02" db="EMBL/GenBank/DDBJ databases">
        <authorList>
            <consortium name="DOE Joint Genome Institute"/>
            <person name="Mondo S.J."/>
            <person name="Chang Y."/>
            <person name="Wang Y."/>
            <person name="Ahrendt S."/>
            <person name="Andreopoulos W."/>
            <person name="Barry K."/>
            <person name="Beard J."/>
            <person name="Benny G.L."/>
            <person name="Blankenship S."/>
            <person name="Bonito G."/>
            <person name="Cuomo C."/>
            <person name="Desiro A."/>
            <person name="Gervers K.A."/>
            <person name="Hundley H."/>
            <person name="Kuo A."/>
            <person name="LaButti K."/>
            <person name="Lang B.F."/>
            <person name="Lipzen A."/>
            <person name="O'Donnell K."/>
            <person name="Pangilinan J."/>
            <person name="Reynolds N."/>
            <person name="Sandor L."/>
            <person name="Smith M.W."/>
            <person name="Tsang A."/>
            <person name="Grigoriev I.V."/>
            <person name="Stajich J.E."/>
            <person name="Spatafora J.W."/>
        </authorList>
    </citation>
    <scope>NUCLEOTIDE SEQUENCE</scope>
    <source>
        <strain evidence="2">RSA 2281</strain>
    </source>
</reference>
<feature type="compositionally biased region" description="Low complexity" evidence="1">
    <location>
        <begin position="143"/>
        <end position="162"/>
    </location>
</feature>
<feature type="compositionally biased region" description="Low complexity" evidence="1">
    <location>
        <begin position="87"/>
        <end position="103"/>
    </location>
</feature>
<accession>A0AAD5PJQ2</accession>
<dbReference type="AlphaFoldDB" id="A0AAD5PJQ2"/>
<reference evidence="2" key="1">
    <citation type="journal article" date="2022" name="IScience">
        <title>Evolution of zygomycete secretomes and the origins of terrestrial fungal ecologies.</title>
        <authorList>
            <person name="Chang Y."/>
            <person name="Wang Y."/>
            <person name="Mondo S."/>
            <person name="Ahrendt S."/>
            <person name="Andreopoulos W."/>
            <person name="Barry K."/>
            <person name="Beard J."/>
            <person name="Benny G.L."/>
            <person name="Blankenship S."/>
            <person name="Bonito G."/>
            <person name="Cuomo C."/>
            <person name="Desiro A."/>
            <person name="Gervers K.A."/>
            <person name="Hundley H."/>
            <person name="Kuo A."/>
            <person name="LaButti K."/>
            <person name="Lang B.F."/>
            <person name="Lipzen A."/>
            <person name="O'Donnell K."/>
            <person name="Pangilinan J."/>
            <person name="Reynolds N."/>
            <person name="Sandor L."/>
            <person name="Smith M.E."/>
            <person name="Tsang A."/>
            <person name="Grigoriev I.V."/>
            <person name="Stajich J.E."/>
            <person name="Spatafora J.W."/>
        </authorList>
    </citation>
    <scope>NUCLEOTIDE SEQUENCE</scope>
    <source>
        <strain evidence="2">RSA 2281</strain>
    </source>
</reference>
<name>A0AAD5PJQ2_9FUNG</name>
<evidence type="ECO:0000313" key="2">
    <source>
        <dbReference type="EMBL" id="KAI9278970.1"/>
    </source>
</evidence>
<dbReference type="Proteomes" id="UP001209540">
    <property type="component" value="Unassembled WGS sequence"/>
</dbReference>
<organism evidence="2 3">
    <name type="scientific">Phascolomyces articulosus</name>
    <dbReference type="NCBI Taxonomy" id="60185"/>
    <lineage>
        <taxon>Eukaryota</taxon>
        <taxon>Fungi</taxon>
        <taxon>Fungi incertae sedis</taxon>
        <taxon>Mucoromycota</taxon>
        <taxon>Mucoromycotina</taxon>
        <taxon>Mucoromycetes</taxon>
        <taxon>Mucorales</taxon>
        <taxon>Lichtheimiaceae</taxon>
        <taxon>Phascolomyces</taxon>
    </lineage>
</organism>
<protein>
    <submittedName>
        <fullName evidence="2">Uncharacterized protein</fullName>
    </submittedName>
</protein>
<comment type="caution">
    <text evidence="2">The sequence shown here is derived from an EMBL/GenBank/DDBJ whole genome shotgun (WGS) entry which is preliminary data.</text>
</comment>
<evidence type="ECO:0000256" key="1">
    <source>
        <dbReference type="SAM" id="MobiDB-lite"/>
    </source>
</evidence>
<evidence type="ECO:0000313" key="3">
    <source>
        <dbReference type="Proteomes" id="UP001209540"/>
    </source>
</evidence>
<proteinExistence type="predicted"/>
<dbReference type="EMBL" id="JAIXMP010000001">
    <property type="protein sequence ID" value="KAI9278970.1"/>
    <property type="molecule type" value="Genomic_DNA"/>
</dbReference>
<feature type="region of interest" description="Disordered" evidence="1">
    <location>
        <begin position="84"/>
        <end position="126"/>
    </location>
</feature>
<feature type="region of interest" description="Disordered" evidence="1">
    <location>
        <begin position="143"/>
        <end position="177"/>
    </location>
</feature>